<name>A0A6M8B9L9_9CYAN</name>
<evidence type="ECO:0000256" key="7">
    <source>
        <dbReference type="SAM" id="MobiDB-lite"/>
    </source>
</evidence>
<feature type="domain" description="Multidrug resistance protein MdtA-like barrel-sandwich hybrid" evidence="8">
    <location>
        <begin position="132"/>
        <end position="389"/>
    </location>
</feature>
<dbReference type="Gene3D" id="2.40.50.100">
    <property type="match status" value="2"/>
</dbReference>
<dbReference type="PANTHER" id="PTHR30386">
    <property type="entry name" value="MEMBRANE FUSION SUBUNIT OF EMRAB-TOLC MULTIDRUG EFFLUX PUMP"/>
    <property type="match status" value="1"/>
</dbReference>
<dbReference type="PANTHER" id="PTHR30386:SF26">
    <property type="entry name" value="TRANSPORT PROTEIN COMB"/>
    <property type="match status" value="1"/>
</dbReference>
<keyword evidence="10" id="KW-1185">Reference proteome</keyword>
<feature type="region of interest" description="Disordered" evidence="7">
    <location>
        <begin position="1"/>
        <end position="48"/>
    </location>
</feature>
<sequence>MPENRLPDSLSSSLGGHASASPSPANAKTSNAKSSNAKSSNAKSSAKNKLFRTEALERSASPEQLDQLVQVVSPKRWLSLLALGTIVIGGAVWSVLGRIPITVPGQGVLVPLPVAQLGPDQWRVDPSQIIRVQVPTSGRLLTLPVRMGDRVQPGDVLATVDQSELKQQLQLSREKLAQLQRQDEEARTAQLQRDRFEQAAIAQQRQALQQSLRTVQSLTPVIREKGIEAIQQERIALEQRLQALRDQLPTYEQRWQARQTAHEEGALSRDMVLQAEQEYLNARAQLNQAESQLKQLDVKEADAQREYLRSENQSNELQTQIKNLETQAAARREQNLIANTARQKEIQETQRAIAQLELQLQKNSEITSPYDGQVLEVSAKPGERIEAGASILTLSAQGDATPLVGVMFLPVSEGKKIMPGMAVQLTPTTVKREEYGGIQGRVFEVSKFPLTRAGAASLVGNPDILPALMNEQPHLAVFVRLETRESGRQSDDTLQYVWSSSNGPRQAITAGTTATGRITTEARSPISYVLPIFKSLTGMN</sequence>
<keyword evidence="5" id="KW-0472">Membrane</keyword>
<evidence type="ECO:0000256" key="1">
    <source>
        <dbReference type="ARBA" id="ARBA00004167"/>
    </source>
</evidence>
<dbReference type="InterPro" id="IPR022275">
    <property type="entry name" value="NHPM_bacteriocin_SS_HylD"/>
</dbReference>
<evidence type="ECO:0000256" key="5">
    <source>
        <dbReference type="ARBA" id="ARBA00023136"/>
    </source>
</evidence>
<dbReference type="NCBIfam" id="TIGR03794">
    <property type="entry name" value="NHLM_micro_HlyD"/>
    <property type="match status" value="1"/>
</dbReference>
<evidence type="ECO:0000256" key="4">
    <source>
        <dbReference type="ARBA" id="ARBA00022989"/>
    </source>
</evidence>
<feature type="compositionally biased region" description="Low complexity" evidence="7">
    <location>
        <begin position="9"/>
        <end position="48"/>
    </location>
</feature>
<evidence type="ECO:0000313" key="10">
    <source>
        <dbReference type="Proteomes" id="UP000505210"/>
    </source>
</evidence>
<comment type="subcellular location">
    <subcellularLocation>
        <location evidence="1">Membrane</location>
        <topology evidence="1">Single-pass membrane protein</topology>
    </subcellularLocation>
</comment>
<evidence type="ECO:0000256" key="3">
    <source>
        <dbReference type="ARBA" id="ARBA00022692"/>
    </source>
</evidence>
<reference evidence="9 10" key="1">
    <citation type="submission" date="2020-05" db="EMBL/GenBank/DDBJ databases">
        <title>Complete genome sequence of of a novel Thermoleptolyngbya strain isolated from hot springs of Ganzi, Sichuan China.</title>
        <authorList>
            <person name="Tang J."/>
            <person name="Daroch M."/>
            <person name="Li L."/>
            <person name="Waleron K."/>
            <person name="Waleron M."/>
            <person name="Waleron M."/>
        </authorList>
    </citation>
    <scope>NUCLEOTIDE SEQUENCE [LARGE SCALE GENOMIC DNA]</scope>
    <source>
        <strain evidence="9 10">PKUAC-SCTA183</strain>
    </source>
</reference>
<dbReference type="KEGG" id="theu:HPC62_14050"/>
<evidence type="ECO:0000256" key="6">
    <source>
        <dbReference type="SAM" id="Coils"/>
    </source>
</evidence>
<dbReference type="AlphaFoldDB" id="A0A6M8B9L9"/>
<dbReference type="Pfam" id="PF25917">
    <property type="entry name" value="BSH_RND"/>
    <property type="match status" value="1"/>
</dbReference>
<dbReference type="InterPro" id="IPR058625">
    <property type="entry name" value="MdtA-like_BSH"/>
</dbReference>
<keyword evidence="6" id="KW-0175">Coiled coil</keyword>
<accession>A0A6M8B9L9</accession>
<dbReference type="Proteomes" id="UP000505210">
    <property type="component" value="Chromosome"/>
</dbReference>
<keyword evidence="3" id="KW-0812">Transmembrane</keyword>
<feature type="coiled-coil region" evidence="6">
    <location>
        <begin position="162"/>
        <end position="199"/>
    </location>
</feature>
<evidence type="ECO:0000256" key="2">
    <source>
        <dbReference type="ARBA" id="ARBA00009477"/>
    </source>
</evidence>
<dbReference type="EMBL" id="CP053661">
    <property type="protein sequence ID" value="QKD83168.1"/>
    <property type="molecule type" value="Genomic_DNA"/>
</dbReference>
<proteinExistence type="inferred from homology"/>
<gene>
    <name evidence="9" type="ORF">HPC62_14050</name>
</gene>
<dbReference type="InterPro" id="IPR050739">
    <property type="entry name" value="MFP"/>
</dbReference>
<dbReference type="GO" id="GO:0016020">
    <property type="term" value="C:membrane"/>
    <property type="evidence" value="ECO:0007669"/>
    <property type="project" value="UniProtKB-SubCell"/>
</dbReference>
<feature type="coiled-coil region" evidence="6">
    <location>
        <begin position="227"/>
        <end position="366"/>
    </location>
</feature>
<keyword evidence="4" id="KW-1133">Transmembrane helix</keyword>
<evidence type="ECO:0000313" key="9">
    <source>
        <dbReference type="EMBL" id="QKD83168.1"/>
    </source>
</evidence>
<evidence type="ECO:0000259" key="8">
    <source>
        <dbReference type="Pfam" id="PF25917"/>
    </source>
</evidence>
<protein>
    <submittedName>
        <fullName evidence="9">NHLP bacteriocin system secretion protein</fullName>
    </submittedName>
</protein>
<dbReference type="GO" id="GO:0015562">
    <property type="term" value="F:efflux transmembrane transporter activity"/>
    <property type="evidence" value="ECO:0007669"/>
    <property type="project" value="InterPro"/>
</dbReference>
<comment type="similarity">
    <text evidence="2">Belongs to the membrane fusion protein (MFP) (TC 8.A.1) family.</text>
</comment>
<dbReference type="Gene3D" id="1.10.287.470">
    <property type="entry name" value="Helix hairpin bin"/>
    <property type="match status" value="1"/>
</dbReference>
<organism evidence="9 10">
    <name type="scientific">Thermoleptolyngbya sichuanensis A183</name>
    <dbReference type="NCBI Taxonomy" id="2737172"/>
    <lineage>
        <taxon>Bacteria</taxon>
        <taxon>Bacillati</taxon>
        <taxon>Cyanobacteriota</taxon>
        <taxon>Cyanophyceae</taxon>
        <taxon>Oculatellales</taxon>
        <taxon>Oculatellaceae</taxon>
        <taxon>Thermoleptolyngbya</taxon>
        <taxon>Thermoleptolyngbya sichuanensis</taxon>
    </lineage>
</organism>